<comment type="caution">
    <text evidence="1">The sequence shown here is derived from an EMBL/GenBank/DDBJ whole genome shotgun (WGS) entry which is preliminary data.</text>
</comment>
<keyword evidence="2" id="KW-1185">Reference proteome</keyword>
<protein>
    <submittedName>
        <fullName evidence="1">Uncharacterized protein</fullName>
    </submittedName>
</protein>
<accession>A0AAV7UNS4</accession>
<dbReference type="Proteomes" id="UP001066276">
    <property type="component" value="Chromosome 3_1"/>
</dbReference>
<proteinExistence type="predicted"/>
<gene>
    <name evidence="1" type="ORF">NDU88_006143</name>
</gene>
<reference evidence="1" key="1">
    <citation type="journal article" date="2022" name="bioRxiv">
        <title>Sequencing and chromosome-scale assembly of the giantPleurodeles waltlgenome.</title>
        <authorList>
            <person name="Brown T."/>
            <person name="Elewa A."/>
            <person name="Iarovenko S."/>
            <person name="Subramanian E."/>
            <person name="Araus A.J."/>
            <person name="Petzold A."/>
            <person name="Susuki M."/>
            <person name="Suzuki K.-i.T."/>
            <person name="Hayashi T."/>
            <person name="Toyoda A."/>
            <person name="Oliveira C."/>
            <person name="Osipova E."/>
            <person name="Leigh N.D."/>
            <person name="Simon A."/>
            <person name="Yun M.H."/>
        </authorList>
    </citation>
    <scope>NUCLEOTIDE SEQUENCE</scope>
    <source>
        <strain evidence="1">20211129_DDA</strain>
        <tissue evidence="1">Liver</tissue>
    </source>
</reference>
<dbReference type="AlphaFoldDB" id="A0AAV7UNS4"/>
<sequence length="68" mass="7301">MVWSLGASHSEELSGLLVMQKAGNDGDALRAMGGATLRFGYVVIPMSSGWRDTRTPERESASWDCPTG</sequence>
<name>A0AAV7UNS4_PLEWA</name>
<organism evidence="1 2">
    <name type="scientific">Pleurodeles waltl</name>
    <name type="common">Iberian ribbed newt</name>
    <dbReference type="NCBI Taxonomy" id="8319"/>
    <lineage>
        <taxon>Eukaryota</taxon>
        <taxon>Metazoa</taxon>
        <taxon>Chordata</taxon>
        <taxon>Craniata</taxon>
        <taxon>Vertebrata</taxon>
        <taxon>Euteleostomi</taxon>
        <taxon>Amphibia</taxon>
        <taxon>Batrachia</taxon>
        <taxon>Caudata</taxon>
        <taxon>Salamandroidea</taxon>
        <taxon>Salamandridae</taxon>
        <taxon>Pleurodelinae</taxon>
        <taxon>Pleurodeles</taxon>
    </lineage>
</organism>
<evidence type="ECO:0000313" key="2">
    <source>
        <dbReference type="Proteomes" id="UP001066276"/>
    </source>
</evidence>
<dbReference type="EMBL" id="JANPWB010000005">
    <property type="protein sequence ID" value="KAJ1189398.1"/>
    <property type="molecule type" value="Genomic_DNA"/>
</dbReference>
<evidence type="ECO:0000313" key="1">
    <source>
        <dbReference type="EMBL" id="KAJ1189398.1"/>
    </source>
</evidence>